<keyword evidence="2" id="KW-1185">Reference proteome</keyword>
<comment type="caution">
    <text evidence="1">The sequence shown here is derived from an EMBL/GenBank/DDBJ whole genome shotgun (WGS) entry which is preliminary data.</text>
</comment>
<gene>
    <name evidence="1" type="ORF">EDF62_3330</name>
</gene>
<dbReference type="EMBL" id="SNYA01000009">
    <property type="protein sequence ID" value="TDP89577.1"/>
    <property type="molecule type" value="Genomic_DNA"/>
</dbReference>
<name>A0A4R6RTC9_9MICO</name>
<evidence type="ECO:0000313" key="2">
    <source>
        <dbReference type="Proteomes" id="UP000295601"/>
    </source>
</evidence>
<dbReference type="Proteomes" id="UP000295601">
    <property type="component" value="Unassembled WGS sequence"/>
</dbReference>
<evidence type="ECO:0000313" key="1">
    <source>
        <dbReference type="EMBL" id="TDP89577.1"/>
    </source>
</evidence>
<sequence length="133" mass="15811">MTGRTVRKDYNKRNRCPAWSGAGMDLSYPWEKHLPECPGGSSGYYAALRAIDDQFPGFYDDEPATAAEKRTYRRATNRVHWQIHTCTSCGTRTWPLGFRAFDPDWWWFKTLFWPLWRLRNTMQDRRRMKGEPV</sequence>
<protein>
    <submittedName>
        <fullName evidence="1">Uncharacterized protein</fullName>
    </submittedName>
</protein>
<dbReference type="RefSeq" id="WP_133617824.1">
    <property type="nucleotide sequence ID" value="NZ_SNYA01000009.1"/>
</dbReference>
<accession>A0A4R6RTC9</accession>
<organism evidence="1 2">
    <name type="scientific">Leucobacter luti</name>
    <dbReference type="NCBI Taxonomy" id="340320"/>
    <lineage>
        <taxon>Bacteria</taxon>
        <taxon>Bacillati</taxon>
        <taxon>Actinomycetota</taxon>
        <taxon>Actinomycetes</taxon>
        <taxon>Micrococcales</taxon>
        <taxon>Microbacteriaceae</taxon>
        <taxon>Leucobacter</taxon>
    </lineage>
</organism>
<reference evidence="1 2" key="1">
    <citation type="submission" date="2019-03" db="EMBL/GenBank/DDBJ databases">
        <title>Genomic analyses of the natural microbiome of Caenorhabditis elegans.</title>
        <authorList>
            <person name="Samuel B."/>
        </authorList>
    </citation>
    <scope>NUCLEOTIDE SEQUENCE [LARGE SCALE GENOMIC DNA]</scope>
    <source>
        <strain evidence="1 2">JUb18</strain>
    </source>
</reference>
<dbReference type="AlphaFoldDB" id="A0A4R6RTC9"/>
<proteinExistence type="predicted"/>